<feature type="region of interest" description="Disordered" evidence="1">
    <location>
        <begin position="1"/>
        <end position="33"/>
    </location>
</feature>
<proteinExistence type="predicted"/>
<keyword evidence="2" id="KW-0378">Hydrolase</keyword>
<dbReference type="EMBL" id="CADCUC010000345">
    <property type="protein sequence ID" value="CAA9336553.1"/>
    <property type="molecule type" value="Genomic_DNA"/>
</dbReference>
<evidence type="ECO:0000313" key="2">
    <source>
        <dbReference type="EMBL" id="CAA9336553.1"/>
    </source>
</evidence>
<name>A0A6J4LMS7_9HYPH</name>
<accession>A0A6J4LMS7</accession>
<gene>
    <name evidence="2" type="ORF">AVDCRST_MAG90-1760</name>
</gene>
<feature type="compositionally biased region" description="Polar residues" evidence="1">
    <location>
        <begin position="1"/>
        <end position="16"/>
    </location>
</feature>
<dbReference type="GO" id="GO:0016787">
    <property type="term" value="F:hydrolase activity"/>
    <property type="evidence" value="ECO:0007669"/>
    <property type="project" value="UniProtKB-KW"/>
</dbReference>
<dbReference type="AlphaFoldDB" id="A0A6J4LMS7"/>
<evidence type="ECO:0000256" key="1">
    <source>
        <dbReference type="SAM" id="MobiDB-lite"/>
    </source>
</evidence>
<protein>
    <submittedName>
        <fullName evidence="2">COG1896: Predicted hydrolases of HD superfamily</fullName>
    </submittedName>
</protein>
<feature type="non-terminal residue" evidence="2">
    <location>
        <position position="84"/>
    </location>
</feature>
<feature type="non-terminal residue" evidence="2">
    <location>
        <position position="1"/>
    </location>
</feature>
<reference evidence="2" key="1">
    <citation type="submission" date="2020-02" db="EMBL/GenBank/DDBJ databases">
        <authorList>
            <person name="Meier V. D."/>
        </authorList>
    </citation>
    <scope>NUCLEOTIDE SEQUENCE</scope>
    <source>
        <strain evidence="2">AVDCRST_MAG90</strain>
    </source>
</reference>
<organism evidence="2">
    <name type="scientific">uncultured Microvirga sp</name>
    <dbReference type="NCBI Taxonomy" id="412392"/>
    <lineage>
        <taxon>Bacteria</taxon>
        <taxon>Pseudomonadati</taxon>
        <taxon>Pseudomonadota</taxon>
        <taxon>Alphaproteobacteria</taxon>
        <taxon>Hyphomicrobiales</taxon>
        <taxon>Methylobacteriaceae</taxon>
        <taxon>Microvirga</taxon>
        <taxon>environmental samples</taxon>
    </lineage>
</organism>
<feature type="region of interest" description="Disordered" evidence="1">
    <location>
        <begin position="51"/>
        <end position="84"/>
    </location>
</feature>
<sequence>GAPSSASRNGQTVSLRSSRRRGSPDFPAKKPSRCSAARALCRVGWRAIWFPGRSPRPKRGIWPGSGNSSKQRPGCGRLRRSARD</sequence>